<organism evidence="1 2">
    <name type="scientific">Cloeon dipterum</name>
    <dbReference type="NCBI Taxonomy" id="197152"/>
    <lineage>
        <taxon>Eukaryota</taxon>
        <taxon>Metazoa</taxon>
        <taxon>Ecdysozoa</taxon>
        <taxon>Arthropoda</taxon>
        <taxon>Hexapoda</taxon>
        <taxon>Insecta</taxon>
        <taxon>Pterygota</taxon>
        <taxon>Palaeoptera</taxon>
        <taxon>Ephemeroptera</taxon>
        <taxon>Pisciforma</taxon>
        <taxon>Baetidae</taxon>
        <taxon>Cloeon</taxon>
    </lineage>
</organism>
<reference evidence="1 2" key="1">
    <citation type="submission" date="2020-04" db="EMBL/GenBank/DDBJ databases">
        <authorList>
            <person name="Alioto T."/>
            <person name="Alioto T."/>
            <person name="Gomez Garrido J."/>
        </authorList>
    </citation>
    <scope>NUCLEOTIDE SEQUENCE [LARGE SCALE GENOMIC DNA]</scope>
</reference>
<keyword evidence="2" id="KW-1185">Reference proteome</keyword>
<accession>A0A8S1E4K0</accession>
<dbReference type="AlphaFoldDB" id="A0A8S1E4K0"/>
<feature type="non-terminal residue" evidence="1">
    <location>
        <position position="1"/>
    </location>
</feature>
<proteinExistence type="predicted"/>
<evidence type="ECO:0000313" key="2">
    <source>
        <dbReference type="Proteomes" id="UP000494165"/>
    </source>
</evidence>
<dbReference type="EMBL" id="CADEPI010000541">
    <property type="protein sequence ID" value="CAB3387142.1"/>
    <property type="molecule type" value="Genomic_DNA"/>
</dbReference>
<sequence>MQVIENPESLMELTLTTIILNLHCYGENLDKKLDPELRQM</sequence>
<protein>
    <submittedName>
        <fullName evidence="1">Uncharacterized protein</fullName>
    </submittedName>
</protein>
<dbReference type="Proteomes" id="UP000494165">
    <property type="component" value="Unassembled WGS sequence"/>
</dbReference>
<name>A0A8S1E4K0_9INSE</name>
<gene>
    <name evidence="1" type="ORF">CLODIP_2_CD03088</name>
</gene>
<comment type="caution">
    <text evidence="1">The sequence shown here is derived from an EMBL/GenBank/DDBJ whole genome shotgun (WGS) entry which is preliminary data.</text>
</comment>
<evidence type="ECO:0000313" key="1">
    <source>
        <dbReference type="EMBL" id="CAB3387142.1"/>
    </source>
</evidence>